<comment type="function">
    <text evidence="10">Involved in unsaturated fatty acids biosynthesis. Catalyzes the dehydration of short chain beta-hydroxyacyl-ACPs and long chain saturated and unsaturated beta-hydroxyacyl-ACPs.</text>
</comment>
<dbReference type="AlphaFoldDB" id="A0A4U9RQ34"/>
<dbReference type="CDD" id="cd01288">
    <property type="entry name" value="FabZ"/>
    <property type="match status" value="1"/>
</dbReference>
<dbReference type="NCBIfam" id="NF000582">
    <property type="entry name" value="PRK00006.1"/>
    <property type="match status" value="1"/>
</dbReference>
<comment type="subcellular location">
    <subcellularLocation>
        <location evidence="2">Cytoplasm</location>
    </subcellularLocation>
</comment>
<keyword evidence="6" id="KW-0444">Lipid biosynthesis</keyword>
<keyword evidence="7" id="KW-0441">Lipid A biosynthesis</keyword>
<dbReference type="EMBL" id="LR590481">
    <property type="protein sequence ID" value="VTQ93636.1"/>
    <property type="molecule type" value="Genomic_DNA"/>
</dbReference>
<keyword evidence="5" id="KW-0963">Cytoplasm</keyword>
<dbReference type="InterPro" id="IPR029069">
    <property type="entry name" value="HotDog_dom_sf"/>
</dbReference>
<evidence type="ECO:0000313" key="11">
    <source>
        <dbReference type="EMBL" id="VTQ93636.1"/>
    </source>
</evidence>
<dbReference type="FunFam" id="3.10.129.10:FF:000001">
    <property type="entry name" value="3-hydroxyacyl-[acyl-carrier-protein] dehydratase FabZ"/>
    <property type="match status" value="1"/>
</dbReference>
<dbReference type="OrthoDB" id="9772788at2"/>
<evidence type="ECO:0000256" key="2">
    <source>
        <dbReference type="ARBA" id="ARBA00004496"/>
    </source>
</evidence>
<evidence type="ECO:0000256" key="10">
    <source>
        <dbReference type="ARBA" id="ARBA00025049"/>
    </source>
</evidence>
<proteinExistence type="inferred from homology"/>
<dbReference type="GO" id="GO:0006633">
    <property type="term" value="P:fatty acid biosynthetic process"/>
    <property type="evidence" value="ECO:0007669"/>
    <property type="project" value="InterPro"/>
</dbReference>
<dbReference type="SUPFAM" id="SSF54637">
    <property type="entry name" value="Thioesterase/thiol ester dehydrase-isomerase"/>
    <property type="match status" value="1"/>
</dbReference>
<dbReference type="Proteomes" id="UP000308489">
    <property type="component" value="Chromosome 1"/>
</dbReference>
<dbReference type="PANTHER" id="PTHR30272:SF1">
    <property type="entry name" value="3-HYDROXYACYL-[ACYL-CARRIER-PROTEIN] DEHYDRATASE"/>
    <property type="match status" value="1"/>
</dbReference>
<gene>
    <name evidence="11" type="primary">fabZ_1</name>
    <name evidence="11" type="ORF">NCTC503_02151</name>
</gene>
<dbReference type="InterPro" id="IPR010084">
    <property type="entry name" value="FabZ"/>
</dbReference>
<dbReference type="RefSeq" id="WP_138210716.1">
    <property type="nucleotide sequence ID" value="NZ_CBCRUQ010000013.1"/>
</dbReference>
<comment type="similarity">
    <text evidence="3">Belongs to the thioester dehydratase family. FabZ subfamily.</text>
</comment>
<reference evidence="11 12" key="1">
    <citation type="submission" date="2019-05" db="EMBL/GenBank/DDBJ databases">
        <authorList>
            <consortium name="Pathogen Informatics"/>
        </authorList>
    </citation>
    <scope>NUCLEOTIDE SEQUENCE [LARGE SCALE GENOMIC DNA]</scope>
    <source>
        <strain evidence="11 12">NCTC503</strain>
    </source>
</reference>
<dbReference type="NCBIfam" id="TIGR01750">
    <property type="entry name" value="fabZ"/>
    <property type="match status" value="1"/>
</dbReference>
<evidence type="ECO:0000256" key="8">
    <source>
        <dbReference type="ARBA" id="ARBA00023098"/>
    </source>
</evidence>
<organism evidence="11 12">
    <name type="scientific">Hathewaya histolytica</name>
    <name type="common">Clostridium histolyticum</name>
    <dbReference type="NCBI Taxonomy" id="1498"/>
    <lineage>
        <taxon>Bacteria</taxon>
        <taxon>Bacillati</taxon>
        <taxon>Bacillota</taxon>
        <taxon>Clostridia</taxon>
        <taxon>Eubacteriales</taxon>
        <taxon>Clostridiaceae</taxon>
        <taxon>Hathewaya</taxon>
    </lineage>
</organism>
<evidence type="ECO:0000256" key="9">
    <source>
        <dbReference type="ARBA" id="ARBA00023239"/>
    </source>
</evidence>
<dbReference type="GO" id="GO:0016020">
    <property type="term" value="C:membrane"/>
    <property type="evidence" value="ECO:0007669"/>
    <property type="project" value="GOC"/>
</dbReference>
<evidence type="ECO:0000256" key="7">
    <source>
        <dbReference type="ARBA" id="ARBA00022556"/>
    </source>
</evidence>
<dbReference type="GO" id="GO:0019171">
    <property type="term" value="F:(3R)-hydroxyacyl-[acyl-carrier-protein] dehydratase activity"/>
    <property type="evidence" value="ECO:0007669"/>
    <property type="project" value="UniProtKB-EC"/>
</dbReference>
<dbReference type="GO" id="GO:0005737">
    <property type="term" value="C:cytoplasm"/>
    <property type="evidence" value="ECO:0007669"/>
    <property type="project" value="UniProtKB-SubCell"/>
</dbReference>
<name>A0A4U9RQ34_HATHI</name>
<keyword evidence="12" id="KW-1185">Reference proteome</keyword>
<evidence type="ECO:0000256" key="3">
    <source>
        <dbReference type="ARBA" id="ARBA00009174"/>
    </source>
</evidence>
<evidence type="ECO:0000256" key="5">
    <source>
        <dbReference type="ARBA" id="ARBA00022490"/>
    </source>
</evidence>
<evidence type="ECO:0000313" key="12">
    <source>
        <dbReference type="Proteomes" id="UP000308489"/>
    </source>
</evidence>
<evidence type="ECO:0000256" key="4">
    <source>
        <dbReference type="ARBA" id="ARBA00013167"/>
    </source>
</evidence>
<sequence length="145" mass="16343">MQEILDLIPHRYPFLLVDRILEVVPGKFAKGIKNVSYNEPYFQGHFPNNKIMPGVLIIESLAQMCAIMYATDIDKQSDNINVADKIGYLAMVKNMKFFQNVVPGDQLLLEVKLDTQIGNLFNIKAKAFVDNKKIASGILVVSKKD</sequence>
<dbReference type="Gene3D" id="3.10.129.10">
    <property type="entry name" value="Hotdog Thioesterase"/>
    <property type="match status" value="1"/>
</dbReference>
<dbReference type="GO" id="GO:0009245">
    <property type="term" value="P:lipid A biosynthetic process"/>
    <property type="evidence" value="ECO:0007669"/>
    <property type="project" value="UniProtKB-KW"/>
</dbReference>
<dbReference type="InterPro" id="IPR013114">
    <property type="entry name" value="FabA_FabZ"/>
</dbReference>
<evidence type="ECO:0000256" key="6">
    <source>
        <dbReference type="ARBA" id="ARBA00022516"/>
    </source>
</evidence>
<dbReference type="Pfam" id="PF07977">
    <property type="entry name" value="FabA"/>
    <property type="match status" value="1"/>
</dbReference>
<keyword evidence="8" id="KW-0443">Lipid metabolism</keyword>
<dbReference type="EC" id="4.2.1.59" evidence="4"/>
<evidence type="ECO:0000256" key="1">
    <source>
        <dbReference type="ARBA" id="ARBA00001055"/>
    </source>
</evidence>
<keyword evidence="9 11" id="KW-0456">Lyase</keyword>
<dbReference type="PANTHER" id="PTHR30272">
    <property type="entry name" value="3-HYDROXYACYL-[ACYL-CARRIER-PROTEIN] DEHYDRATASE"/>
    <property type="match status" value="1"/>
</dbReference>
<protein>
    <recommendedName>
        <fullName evidence="4">3-hydroxyacyl-[acyl-carrier-protein] dehydratase</fullName>
        <ecNumber evidence="4">4.2.1.59</ecNumber>
    </recommendedName>
</protein>
<comment type="catalytic activity">
    <reaction evidence="1">
        <text>a (3R)-hydroxyacyl-[ACP] = a (2E)-enoyl-[ACP] + H2O</text>
        <dbReference type="Rhea" id="RHEA:13097"/>
        <dbReference type="Rhea" id="RHEA-COMP:9925"/>
        <dbReference type="Rhea" id="RHEA-COMP:9945"/>
        <dbReference type="ChEBI" id="CHEBI:15377"/>
        <dbReference type="ChEBI" id="CHEBI:78784"/>
        <dbReference type="ChEBI" id="CHEBI:78827"/>
        <dbReference type="EC" id="4.2.1.59"/>
    </reaction>
</comment>
<accession>A0A4U9RQ34</accession>
<dbReference type="KEGG" id="hhw:NCTC503_02151"/>